<dbReference type="OrthoDB" id="4347at2759"/>
<organism evidence="2 3">
    <name type="scientific">Collybiopsis confluens</name>
    <dbReference type="NCBI Taxonomy" id="2823264"/>
    <lineage>
        <taxon>Eukaryota</taxon>
        <taxon>Fungi</taxon>
        <taxon>Dikarya</taxon>
        <taxon>Basidiomycota</taxon>
        <taxon>Agaricomycotina</taxon>
        <taxon>Agaricomycetes</taxon>
        <taxon>Agaricomycetidae</taxon>
        <taxon>Agaricales</taxon>
        <taxon>Marasmiineae</taxon>
        <taxon>Omphalotaceae</taxon>
        <taxon>Collybiopsis</taxon>
    </lineage>
</organism>
<keyword evidence="1" id="KW-0812">Transmembrane</keyword>
<dbReference type="GO" id="GO:0005737">
    <property type="term" value="C:cytoplasm"/>
    <property type="evidence" value="ECO:0007669"/>
    <property type="project" value="TreeGrafter"/>
</dbReference>
<dbReference type="Proteomes" id="UP000518752">
    <property type="component" value="Unassembled WGS sequence"/>
</dbReference>
<protein>
    <recommendedName>
        <fullName evidence="4">DUF218 domain-containing protein</fullName>
    </recommendedName>
</protein>
<keyword evidence="1" id="KW-1133">Transmembrane helix</keyword>
<dbReference type="PANTHER" id="PTHR28110:SF1">
    <property type="entry name" value="TRANSMEMBRANE PROTEIN"/>
    <property type="match status" value="1"/>
</dbReference>
<dbReference type="InterPro" id="IPR055323">
    <property type="entry name" value="C57A10.07/YOR238W"/>
</dbReference>
<accession>A0A8H5HSL3</accession>
<comment type="caution">
    <text evidence="2">The sequence shown here is derived from an EMBL/GenBank/DDBJ whole genome shotgun (WGS) entry which is preliminary data.</text>
</comment>
<name>A0A8H5HSL3_9AGAR</name>
<evidence type="ECO:0008006" key="4">
    <source>
        <dbReference type="Google" id="ProtNLM"/>
    </source>
</evidence>
<dbReference type="EMBL" id="JAACJN010000026">
    <property type="protein sequence ID" value="KAF5388861.1"/>
    <property type="molecule type" value="Genomic_DNA"/>
</dbReference>
<keyword evidence="1" id="KW-0472">Membrane</keyword>
<feature type="transmembrane region" description="Helical" evidence="1">
    <location>
        <begin position="33"/>
        <end position="53"/>
    </location>
</feature>
<gene>
    <name evidence="2" type="ORF">D9757_005643</name>
</gene>
<evidence type="ECO:0000313" key="3">
    <source>
        <dbReference type="Proteomes" id="UP000518752"/>
    </source>
</evidence>
<proteinExistence type="predicted"/>
<dbReference type="AlphaFoldDB" id="A0A8H5HSL3"/>
<evidence type="ECO:0000256" key="1">
    <source>
        <dbReference type="SAM" id="Phobius"/>
    </source>
</evidence>
<keyword evidence="3" id="KW-1185">Reference proteome</keyword>
<reference evidence="2 3" key="1">
    <citation type="journal article" date="2020" name="ISME J.">
        <title>Uncovering the hidden diversity of litter-decomposition mechanisms in mushroom-forming fungi.</title>
        <authorList>
            <person name="Floudas D."/>
            <person name="Bentzer J."/>
            <person name="Ahren D."/>
            <person name="Johansson T."/>
            <person name="Persson P."/>
            <person name="Tunlid A."/>
        </authorList>
    </citation>
    <scope>NUCLEOTIDE SEQUENCE [LARGE SCALE GENOMIC DNA]</scope>
    <source>
        <strain evidence="2 3">CBS 406.79</strain>
    </source>
</reference>
<evidence type="ECO:0000313" key="2">
    <source>
        <dbReference type="EMBL" id="KAF5388861.1"/>
    </source>
</evidence>
<dbReference type="PANTHER" id="PTHR28110">
    <property type="entry name" value="TRANSMEMBRANE PROTEIN"/>
    <property type="match status" value="1"/>
</dbReference>
<sequence length="264" mass="30042">MLPRPVSYPKQGIVISKRWTLGRLQSRARITNLGVLFLATLALFSLFLNFHLLTSPSASPKGILSTSLDRTTQFAALDHFILASGHAIWNGLSPDRRLDEKMWLLEPYQKNSGRLEAFYQHIAQAVKLTLQDKHSLLIFSGGQTHVTATTTEAESYLRLAKQSNFFANDFRRVTTENYALDSYQNLLFSIARFHEYTGTYPTTITIVGYEMKRKRFTDLHRAAIRWPLQRFHYVGIDSNDPVESAAADSSWRGTPSIIMIVNRS</sequence>